<keyword evidence="4" id="KW-1185">Reference proteome</keyword>
<evidence type="ECO:0000259" key="2">
    <source>
        <dbReference type="Pfam" id="PF13391"/>
    </source>
</evidence>
<reference evidence="3 4" key="1">
    <citation type="journal article" date="2018" name="Front. Microbiol.">
        <title>Genomic and genetic insights into a cosmopolitan fungus, Paecilomyces variotii (Eurotiales).</title>
        <authorList>
            <person name="Urquhart A.S."/>
            <person name="Mondo S.J."/>
            <person name="Makela M.R."/>
            <person name="Hane J.K."/>
            <person name="Wiebenga A."/>
            <person name="He G."/>
            <person name="Mihaltcheva S."/>
            <person name="Pangilinan J."/>
            <person name="Lipzen A."/>
            <person name="Barry K."/>
            <person name="de Vries R.P."/>
            <person name="Grigoriev I.V."/>
            <person name="Idnurm A."/>
        </authorList>
    </citation>
    <scope>NUCLEOTIDE SEQUENCE [LARGE SCALE GENOMIC DNA]</scope>
    <source>
        <strain evidence="3 4">CBS 101075</strain>
    </source>
</reference>
<accession>A0A443I6N6</accession>
<dbReference type="GeneID" id="39598830"/>
<sequence>MTTGLISLGANRRRVKDPWGGNTNPSSEASTPTGKRRRTSTDESQSVIDPNSPSLSAKKVRSQVAIDNCLQRDSQTCVITHADQVVEAAHIFPFSLGNSLRGEFWASLRAFWTAEHVKQWEDAILGGNGTEKCENLITLSPSAHAYWDRCLFALKPRPPSADMKTMEVEFFWLPANKRKDIALYTILTSRPDLRSDLNSTGRCVKLLNGHTDCLVKSGDVITFKTHNPQTHPLPSYHLLQMQWVLHRIAAIRGAADSIEYDDDEDDDEDDEE</sequence>
<organism evidence="3 4">
    <name type="scientific">Byssochlamys spectabilis</name>
    <name type="common">Paecilomyces variotii</name>
    <dbReference type="NCBI Taxonomy" id="264951"/>
    <lineage>
        <taxon>Eukaryota</taxon>
        <taxon>Fungi</taxon>
        <taxon>Dikarya</taxon>
        <taxon>Ascomycota</taxon>
        <taxon>Pezizomycotina</taxon>
        <taxon>Eurotiomycetes</taxon>
        <taxon>Eurotiomycetidae</taxon>
        <taxon>Eurotiales</taxon>
        <taxon>Thermoascaceae</taxon>
        <taxon>Paecilomyces</taxon>
    </lineage>
</organism>
<name>A0A443I6N6_BYSSP</name>
<evidence type="ECO:0000313" key="4">
    <source>
        <dbReference type="Proteomes" id="UP000283841"/>
    </source>
</evidence>
<gene>
    <name evidence="3" type="ORF">C8Q69DRAFT_452225</name>
</gene>
<dbReference type="InterPro" id="IPR003615">
    <property type="entry name" value="HNH_nuc"/>
</dbReference>
<dbReference type="RefSeq" id="XP_028489389.1">
    <property type="nucleotide sequence ID" value="XM_028629553.1"/>
</dbReference>
<dbReference type="EMBL" id="RCNU01000001">
    <property type="protein sequence ID" value="RWQ99744.1"/>
    <property type="molecule type" value="Genomic_DNA"/>
</dbReference>
<protein>
    <recommendedName>
        <fullName evidence="2">HNH nuclease domain-containing protein</fullName>
    </recommendedName>
</protein>
<comment type="caution">
    <text evidence="3">The sequence shown here is derived from an EMBL/GenBank/DDBJ whole genome shotgun (WGS) entry which is preliminary data.</text>
</comment>
<feature type="region of interest" description="Disordered" evidence="1">
    <location>
        <begin position="1"/>
        <end position="58"/>
    </location>
</feature>
<evidence type="ECO:0000313" key="3">
    <source>
        <dbReference type="EMBL" id="RWQ99744.1"/>
    </source>
</evidence>
<feature type="compositionally biased region" description="Polar residues" evidence="1">
    <location>
        <begin position="21"/>
        <end position="33"/>
    </location>
</feature>
<dbReference type="Proteomes" id="UP000283841">
    <property type="component" value="Unassembled WGS sequence"/>
</dbReference>
<proteinExistence type="predicted"/>
<dbReference type="AlphaFoldDB" id="A0A443I6N6"/>
<evidence type="ECO:0000256" key="1">
    <source>
        <dbReference type="SAM" id="MobiDB-lite"/>
    </source>
</evidence>
<dbReference type="VEuPathDB" id="FungiDB:C8Q69DRAFT_452225"/>
<feature type="domain" description="HNH nuclease" evidence="2">
    <location>
        <begin position="77"/>
        <end position="154"/>
    </location>
</feature>
<dbReference type="Pfam" id="PF13391">
    <property type="entry name" value="HNH_2"/>
    <property type="match status" value="1"/>
</dbReference>
<feature type="compositionally biased region" description="Polar residues" evidence="1">
    <location>
        <begin position="42"/>
        <end position="55"/>
    </location>
</feature>